<dbReference type="KEGG" id="bja:blr4530"/>
<reference evidence="2" key="1">
    <citation type="journal article" date="2002" name="DNA Res.">
        <title>Complete genomic sequence of nitrogen-fixing symbiotic bacterium Bradyrhizobium japonicum USDA110.</title>
        <authorList>
            <person name="Kaneko T."/>
            <person name="Nakamura Y."/>
            <person name="Sato S."/>
            <person name="Minamisawa K."/>
            <person name="Uchiumi T."/>
            <person name="Sasamoto S."/>
            <person name="Watanabe A."/>
            <person name="Idesawa K."/>
            <person name="Iriguchi M."/>
            <person name="Kawashima K."/>
            <person name="Kohara M."/>
            <person name="Matsumoto M."/>
            <person name="Shimpo S."/>
            <person name="Tsuruoka H."/>
            <person name="Wada T."/>
            <person name="Yamada M."/>
            <person name="Tabata S."/>
        </authorList>
    </citation>
    <scope>NUCLEOTIDE SEQUENCE [LARGE SCALE GENOMIC DNA]</scope>
    <source>
        <strain evidence="2">JCM 10833 / BCRC 13528 / IAM 13628 / NBRC 14792 / USDA 110</strain>
    </source>
</reference>
<dbReference type="eggNOG" id="COG3598">
    <property type="taxonomic scope" value="Bacteria"/>
</dbReference>
<dbReference type="Pfam" id="PF13481">
    <property type="entry name" value="AAA_25"/>
    <property type="match status" value="1"/>
</dbReference>
<keyword evidence="2" id="KW-1185">Reference proteome</keyword>
<protein>
    <submittedName>
        <fullName evidence="1">Blr4530 protein</fullName>
    </submittedName>
</protein>
<dbReference type="HOGENOM" id="CLU_782275_0_0_5"/>
<gene>
    <name evidence="1" type="ordered locus">blr4530</name>
</gene>
<dbReference type="AlphaFoldDB" id="Q89LL4"/>
<evidence type="ECO:0000313" key="1">
    <source>
        <dbReference type="EMBL" id="BAC49795.1"/>
    </source>
</evidence>
<dbReference type="EMBL" id="BA000040">
    <property type="protein sequence ID" value="BAC49795.1"/>
    <property type="molecule type" value="Genomic_DNA"/>
</dbReference>
<name>Q89LL4_BRADU</name>
<dbReference type="InParanoid" id="Q89LL4"/>
<dbReference type="Gene3D" id="3.40.50.300">
    <property type="entry name" value="P-loop containing nucleotide triphosphate hydrolases"/>
    <property type="match status" value="1"/>
</dbReference>
<organism evidence="1 2">
    <name type="scientific">Bradyrhizobium diazoefficiens (strain JCM 10833 / BCRC 13528 / IAM 13628 / NBRC 14792 / USDA 110)</name>
    <dbReference type="NCBI Taxonomy" id="224911"/>
    <lineage>
        <taxon>Bacteria</taxon>
        <taxon>Pseudomonadati</taxon>
        <taxon>Pseudomonadota</taxon>
        <taxon>Alphaproteobacteria</taxon>
        <taxon>Hyphomicrobiales</taxon>
        <taxon>Nitrobacteraceae</taxon>
        <taxon>Bradyrhizobium</taxon>
    </lineage>
</organism>
<accession>Q89LL4</accession>
<dbReference type="EnsemblBacteria" id="BAC49795">
    <property type="protein sequence ID" value="BAC49795"/>
    <property type="gene ID" value="BAC49795"/>
</dbReference>
<dbReference type="InterPro" id="IPR027417">
    <property type="entry name" value="P-loop_NTPase"/>
</dbReference>
<dbReference type="STRING" id="224911.AAV28_19875"/>
<dbReference type="SUPFAM" id="SSF52540">
    <property type="entry name" value="P-loop containing nucleoside triphosphate hydrolases"/>
    <property type="match status" value="1"/>
</dbReference>
<dbReference type="InterPro" id="IPR038724">
    <property type="entry name" value="RepA"/>
</dbReference>
<sequence>MRMRTPDVVQARPKGFGFELFGNIRCPTEAAKSHIIKGIFAYDETSAWVGPPGSLKSALLADAAVAIASGSDWFGHRNKHQTGVIYFALERADLVRRRLLAIAKTKGLERLPIAVVPAVVDLVRPDSVRKVLDTIADVEAEFYGPEYDKATGAGVVIFDTWAKLIAAGGGDENQAKDQGAIFANIQRIKNVTGGPHVALIGHTGKEADRGPRGSSAIVGDVDLLVTISGEEIKTATISKANDAPEGPLFSFKSKVHEFGLDEDGDAITVNIVEPTEAPAPAARSAKLSANQQTFFRILHDAGDAGLTLEEWNNEAKAVGIGANRKATLHDLRKALEDRSMVREYGGRWKVNHGG</sequence>
<dbReference type="PATRIC" id="fig|224911.44.peg.4317"/>
<dbReference type="Proteomes" id="UP000002526">
    <property type="component" value="Chromosome"/>
</dbReference>
<dbReference type="OrthoDB" id="1496333at2"/>
<dbReference type="CDD" id="cd01125">
    <property type="entry name" value="RepA_RSF1010_like"/>
    <property type="match status" value="1"/>
</dbReference>
<evidence type="ECO:0000313" key="2">
    <source>
        <dbReference type="Proteomes" id="UP000002526"/>
    </source>
</evidence>
<proteinExistence type="predicted"/>
<dbReference type="PhylomeDB" id="Q89LL4"/>